<proteinExistence type="predicted"/>
<dbReference type="CDD" id="cd06223">
    <property type="entry name" value="PRTases_typeI"/>
    <property type="match status" value="1"/>
</dbReference>
<accession>A0A839UP06</accession>
<dbReference type="PANTHER" id="PTHR43363:SF1">
    <property type="entry name" value="HYPOXANTHINE-GUANINE PHOSPHORIBOSYLTRANSFERASE"/>
    <property type="match status" value="1"/>
</dbReference>
<dbReference type="RefSeq" id="WP_183911000.1">
    <property type="nucleotide sequence ID" value="NZ_JACHXZ010000004.1"/>
</dbReference>
<evidence type="ECO:0000259" key="3">
    <source>
        <dbReference type="Pfam" id="PF00156"/>
    </source>
</evidence>
<keyword evidence="2" id="KW-0808">Transferase</keyword>
<gene>
    <name evidence="4" type="ORF">FHS30_002706</name>
</gene>
<dbReference type="InterPro" id="IPR000836">
    <property type="entry name" value="PRTase_dom"/>
</dbReference>
<reference evidence="4 5" key="1">
    <citation type="submission" date="2020-08" db="EMBL/GenBank/DDBJ databases">
        <title>Genomic Encyclopedia of Type Strains, Phase III (KMG-III): the genomes of soil and plant-associated and newly described type strains.</title>
        <authorList>
            <person name="Whitman W."/>
        </authorList>
    </citation>
    <scope>NUCLEOTIDE SEQUENCE [LARGE SCALE GENOMIC DNA]</scope>
    <source>
        <strain evidence="4 5">CECT 8571</strain>
    </source>
</reference>
<organism evidence="4 5">
    <name type="scientific">Simiduia aestuariiviva</name>
    <dbReference type="NCBI Taxonomy" id="1510459"/>
    <lineage>
        <taxon>Bacteria</taxon>
        <taxon>Pseudomonadati</taxon>
        <taxon>Pseudomonadota</taxon>
        <taxon>Gammaproteobacteria</taxon>
        <taxon>Cellvibrionales</taxon>
        <taxon>Cellvibrionaceae</taxon>
        <taxon>Simiduia</taxon>
    </lineage>
</organism>
<dbReference type="SUPFAM" id="SSF53271">
    <property type="entry name" value="PRTase-like"/>
    <property type="match status" value="1"/>
</dbReference>
<dbReference type="EMBL" id="JACHXZ010000004">
    <property type="protein sequence ID" value="MBB3169493.1"/>
    <property type="molecule type" value="Genomic_DNA"/>
</dbReference>
<dbReference type="Pfam" id="PF00156">
    <property type="entry name" value="Pribosyltran"/>
    <property type="match status" value="1"/>
</dbReference>
<dbReference type="PANTHER" id="PTHR43363">
    <property type="entry name" value="HYPOXANTHINE PHOSPHORIBOSYLTRANSFERASE"/>
    <property type="match status" value="1"/>
</dbReference>
<keyword evidence="5" id="KW-1185">Reference proteome</keyword>
<evidence type="ECO:0000313" key="5">
    <source>
        <dbReference type="Proteomes" id="UP000559987"/>
    </source>
</evidence>
<evidence type="ECO:0000256" key="2">
    <source>
        <dbReference type="ARBA" id="ARBA00022679"/>
    </source>
</evidence>
<dbReference type="Proteomes" id="UP000559987">
    <property type="component" value="Unassembled WGS sequence"/>
</dbReference>
<keyword evidence="1" id="KW-0328">Glycosyltransferase</keyword>
<name>A0A839UP06_9GAMM</name>
<evidence type="ECO:0000313" key="4">
    <source>
        <dbReference type="EMBL" id="MBB3169493.1"/>
    </source>
</evidence>
<comment type="caution">
    <text evidence="4">The sequence shown here is derived from an EMBL/GenBank/DDBJ whole genome shotgun (WGS) entry which is preliminary data.</text>
</comment>
<dbReference type="GO" id="GO:0016757">
    <property type="term" value="F:glycosyltransferase activity"/>
    <property type="evidence" value="ECO:0007669"/>
    <property type="project" value="UniProtKB-KW"/>
</dbReference>
<feature type="domain" description="Phosphoribosyltransferase" evidence="3">
    <location>
        <begin position="20"/>
        <end position="149"/>
    </location>
</feature>
<sequence>MEKTYISAQQLLVDSLQLGLQIYESGYRPNYIVGVWRGGAPVGIAVQEVLDVLDVKTDHIAIRTSSYTGIGERSRTVVVHGLNYLVQKVNPEDSVLFVDDVYDSGLSIQQAIKDLKALCRRNTPDIKVATPYFKPGNNQTDQDPDFYIHQTDQWLVFPHELHGLTLEEIRDHKPELGHVKDQLLQLMQARNESK</sequence>
<evidence type="ECO:0000256" key="1">
    <source>
        <dbReference type="ARBA" id="ARBA00022676"/>
    </source>
</evidence>
<dbReference type="Gene3D" id="3.40.50.2020">
    <property type="match status" value="1"/>
</dbReference>
<dbReference type="InterPro" id="IPR029057">
    <property type="entry name" value="PRTase-like"/>
</dbReference>
<protein>
    <recommendedName>
        <fullName evidence="3">Phosphoribosyltransferase domain-containing protein</fullName>
    </recommendedName>
</protein>
<dbReference type="AlphaFoldDB" id="A0A839UP06"/>